<dbReference type="Pfam" id="PF14905">
    <property type="entry name" value="OMP_b-brl_3"/>
    <property type="match status" value="1"/>
</dbReference>
<sequence>MNIKITSDYLVVIMLLFISSLEAQVKVSGRVSDVENKPIFGATVVIKDTSIGTLTNNLGEFEIQKVPLGELVLQVRYLGFEPKEVSFSTKENNDLKIDIKLLAKSENLDEVIVKGLTENQLLKDKAVKIEVIETQKYKMESASVINLVNRSSGIKIRQSGGLGSSTKINLNGFQGDAVRVFKDGIPMDYLDGIYGVGFVPANTLERVEVYKGVLPADLGSDALGGAVNMISASNKLGNKISTSYEIASFNTHRASVNLNLTNKKNNLFGGIEAFINYSDNNYKANVNYIDPDTRNEIPIEIDLFHNTFRQHYIEVFAGIKNRKWVDELKLTVTNFELYRENQFGQLMQYPIGAAYNKQIGDFVPTLRYKKKLLKKKLIVDQFFTYSETRRISVDTLNGSYDWLGNFTVNNEDQEPGEAGDADLTTLNRKNTVSRTTLKYILNNHNTLTLNAVYTTYRQTGSNPYGEYTEGENPVQLVSLPADYDKFVSGLSLDSKFINNRLQNSLQFKYYNSHSSGKSVDEITGLLNPEEVEARISNFGLGNSIRYHINDKLNTRFSIEQATRLPTQAEIFGDGSTSIANFGLKPEQSLNANLGLDYANNSNFSVGVNVFYRYSKDMISSKISVTTISSVSENLDKVKGYGLELNSGYTFLKHYNITGNLTYQSFRQDGHQEGETDLLDDSRIPNIPYFFSNLSASANFEDILRSKDKLKAYWYYSYIHPYFLNKIPKNLEADGFLGLFGEPGLKDTELYIPKQNMHTIGLVWLPNKEKQFSIGCEVKNLFDQIVFDNFKIQNAGRSFHVKLTYAFDLNP</sequence>
<evidence type="ECO:0000259" key="10">
    <source>
        <dbReference type="Pfam" id="PF14905"/>
    </source>
</evidence>
<keyword evidence="4 8" id="KW-0812">Transmembrane</keyword>
<dbReference type="Gene3D" id="2.60.40.1120">
    <property type="entry name" value="Carboxypeptidase-like, regulatory domain"/>
    <property type="match status" value="1"/>
</dbReference>
<keyword evidence="12" id="KW-1185">Reference proteome</keyword>
<dbReference type="RefSeq" id="WP_143379478.1">
    <property type="nucleotide sequence ID" value="NZ_CP041637.1"/>
</dbReference>
<evidence type="ECO:0000256" key="2">
    <source>
        <dbReference type="ARBA" id="ARBA00022448"/>
    </source>
</evidence>
<evidence type="ECO:0000259" key="9">
    <source>
        <dbReference type="Pfam" id="PF07715"/>
    </source>
</evidence>
<dbReference type="AlphaFoldDB" id="A0A516GM21"/>
<keyword evidence="11" id="KW-0675">Receptor</keyword>
<comment type="similarity">
    <text evidence="8">Belongs to the TonB-dependent receptor family.</text>
</comment>
<dbReference type="EMBL" id="CP041637">
    <property type="protein sequence ID" value="QDO92568.1"/>
    <property type="molecule type" value="Genomic_DNA"/>
</dbReference>
<dbReference type="Pfam" id="PF13715">
    <property type="entry name" value="CarbopepD_reg_2"/>
    <property type="match status" value="1"/>
</dbReference>
<dbReference type="GO" id="GO:0015344">
    <property type="term" value="F:siderophore uptake transmembrane transporter activity"/>
    <property type="evidence" value="ECO:0007669"/>
    <property type="project" value="TreeGrafter"/>
</dbReference>
<evidence type="ECO:0000256" key="1">
    <source>
        <dbReference type="ARBA" id="ARBA00004571"/>
    </source>
</evidence>
<keyword evidence="5" id="KW-0732">Signal</keyword>
<dbReference type="SUPFAM" id="SSF49464">
    <property type="entry name" value="Carboxypeptidase regulatory domain-like"/>
    <property type="match status" value="1"/>
</dbReference>
<dbReference type="InterPro" id="IPR041700">
    <property type="entry name" value="OMP_b-brl_3"/>
</dbReference>
<dbReference type="OrthoDB" id="9812892at2"/>
<evidence type="ECO:0000313" key="11">
    <source>
        <dbReference type="EMBL" id="QDO92568.1"/>
    </source>
</evidence>
<dbReference type="PANTHER" id="PTHR30069">
    <property type="entry name" value="TONB-DEPENDENT OUTER MEMBRANE RECEPTOR"/>
    <property type="match status" value="1"/>
</dbReference>
<feature type="domain" description="Outer membrane protein beta-barrel" evidence="10">
    <location>
        <begin position="577"/>
        <end position="672"/>
    </location>
</feature>
<evidence type="ECO:0000256" key="4">
    <source>
        <dbReference type="ARBA" id="ARBA00022692"/>
    </source>
</evidence>
<evidence type="ECO:0000256" key="8">
    <source>
        <dbReference type="PROSITE-ProRule" id="PRU01360"/>
    </source>
</evidence>
<dbReference type="Proteomes" id="UP000319209">
    <property type="component" value="Chromosome"/>
</dbReference>
<dbReference type="KEGG" id="fop:FNB79_00745"/>
<evidence type="ECO:0000256" key="3">
    <source>
        <dbReference type="ARBA" id="ARBA00022452"/>
    </source>
</evidence>
<evidence type="ECO:0000256" key="6">
    <source>
        <dbReference type="ARBA" id="ARBA00023136"/>
    </source>
</evidence>
<dbReference type="InterPro" id="IPR039426">
    <property type="entry name" value="TonB-dep_rcpt-like"/>
</dbReference>
<proteinExistence type="inferred from homology"/>
<dbReference type="InterPro" id="IPR008969">
    <property type="entry name" value="CarboxyPept-like_regulatory"/>
</dbReference>
<gene>
    <name evidence="11" type="ORF">FNB79_00745</name>
</gene>
<dbReference type="InterPro" id="IPR036942">
    <property type="entry name" value="Beta-barrel_TonB_sf"/>
</dbReference>
<keyword evidence="3 8" id="KW-1134">Transmembrane beta strand</keyword>
<dbReference type="PROSITE" id="PS52016">
    <property type="entry name" value="TONB_DEPENDENT_REC_3"/>
    <property type="match status" value="1"/>
</dbReference>
<evidence type="ECO:0000256" key="5">
    <source>
        <dbReference type="ARBA" id="ARBA00022729"/>
    </source>
</evidence>
<dbReference type="SUPFAM" id="SSF56935">
    <property type="entry name" value="Porins"/>
    <property type="match status" value="1"/>
</dbReference>
<reference evidence="11 12" key="1">
    <citation type="submission" date="2019-07" db="EMBL/GenBank/DDBJ databases">
        <title>Genome sequencing for Formosa sp. PS13.</title>
        <authorList>
            <person name="Park S.-J."/>
        </authorList>
    </citation>
    <scope>NUCLEOTIDE SEQUENCE [LARGE SCALE GENOMIC DNA]</scope>
    <source>
        <strain evidence="11 12">PS13</strain>
    </source>
</reference>
<dbReference type="Pfam" id="PF07715">
    <property type="entry name" value="Plug"/>
    <property type="match status" value="1"/>
</dbReference>
<comment type="subcellular location">
    <subcellularLocation>
        <location evidence="1 8">Cell outer membrane</location>
        <topology evidence="1 8">Multi-pass membrane protein</topology>
    </subcellularLocation>
</comment>
<accession>A0A516GM21</accession>
<name>A0A516GM21_9FLAO</name>
<evidence type="ECO:0000256" key="7">
    <source>
        <dbReference type="ARBA" id="ARBA00023237"/>
    </source>
</evidence>
<dbReference type="GO" id="GO:0009279">
    <property type="term" value="C:cell outer membrane"/>
    <property type="evidence" value="ECO:0007669"/>
    <property type="project" value="UniProtKB-SubCell"/>
</dbReference>
<dbReference type="InterPro" id="IPR037066">
    <property type="entry name" value="Plug_dom_sf"/>
</dbReference>
<dbReference type="PANTHER" id="PTHR30069:SF29">
    <property type="entry name" value="HEMOGLOBIN AND HEMOGLOBIN-HAPTOGLOBIN-BINDING PROTEIN 1-RELATED"/>
    <property type="match status" value="1"/>
</dbReference>
<keyword evidence="7 8" id="KW-0998">Cell outer membrane</keyword>
<evidence type="ECO:0000313" key="12">
    <source>
        <dbReference type="Proteomes" id="UP000319209"/>
    </source>
</evidence>
<dbReference type="Gene3D" id="2.40.170.20">
    <property type="entry name" value="TonB-dependent receptor, beta-barrel domain"/>
    <property type="match status" value="1"/>
</dbReference>
<keyword evidence="2 8" id="KW-0813">Transport</keyword>
<dbReference type="Gene3D" id="2.170.130.10">
    <property type="entry name" value="TonB-dependent receptor, plug domain"/>
    <property type="match status" value="1"/>
</dbReference>
<keyword evidence="6 8" id="KW-0472">Membrane</keyword>
<dbReference type="GO" id="GO:0044718">
    <property type="term" value="P:siderophore transmembrane transport"/>
    <property type="evidence" value="ECO:0007669"/>
    <property type="project" value="TreeGrafter"/>
</dbReference>
<organism evidence="11 12">
    <name type="scientific">Formosa sediminum</name>
    <dbReference type="NCBI Taxonomy" id="2594004"/>
    <lineage>
        <taxon>Bacteria</taxon>
        <taxon>Pseudomonadati</taxon>
        <taxon>Bacteroidota</taxon>
        <taxon>Flavobacteriia</taxon>
        <taxon>Flavobacteriales</taxon>
        <taxon>Flavobacteriaceae</taxon>
        <taxon>Formosa</taxon>
    </lineage>
</organism>
<protein>
    <submittedName>
        <fullName evidence="11">TonB-dependent receptor</fullName>
    </submittedName>
</protein>
<dbReference type="InterPro" id="IPR012910">
    <property type="entry name" value="Plug_dom"/>
</dbReference>
<feature type="domain" description="TonB-dependent receptor plug" evidence="9">
    <location>
        <begin position="124"/>
        <end position="226"/>
    </location>
</feature>